<reference evidence="8" key="1">
    <citation type="submission" date="2023-07" db="EMBL/GenBank/DDBJ databases">
        <authorList>
            <person name="Stuckert A."/>
        </authorList>
    </citation>
    <scope>NUCLEOTIDE SEQUENCE</scope>
</reference>
<dbReference type="PANTHER" id="PTHR22807">
    <property type="entry name" value="NOP2 YEAST -RELATED NOL1/NOP2/FMU SUN DOMAIN-CONTAINING"/>
    <property type="match status" value="1"/>
</dbReference>
<feature type="binding site" evidence="5">
    <location>
        <position position="307"/>
    </location>
    <ligand>
        <name>S-adenosyl-L-methionine</name>
        <dbReference type="ChEBI" id="CHEBI:59789"/>
    </ligand>
</feature>
<name>A0ABN9LWZ9_9NEOB</name>
<comment type="caution">
    <text evidence="8">The sequence shown here is derived from an EMBL/GenBank/DDBJ whole genome shotgun (WGS) entry which is preliminary data.</text>
</comment>
<keyword evidence="2 5" id="KW-0808">Transferase</keyword>
<dbReference type="SUPFAM" id="SSF53335">
    <property type="entry name" value="S-adenosyl-L-methionine-dependent methyltransferases"/>
    <property type="match status" value="1"/>
</dbReference>
<dbReference type="InterPro" id="IPR049560">
    <property type="entry name" value="MeTrfase_RsmB-F_NOP2_cat"/>
</dbReference>
<dbReference type="InterPro" id="IPR049561">
    <property type="entry name" value="NSUN5_7_fdxn-like"/>
</dbReference>
<gene>
    <name evidence="8" type="ORF">RIMI_LOCUS14181507</name>
</gene>
<keyword evidence="3 5" id="KW-0949">S-adenosyl-L-methionine</keyword>
<dbReference type="InterPro" id="IPR023267">
    <property type="entry name" value="RCMT"/>
</dbReference>
<evidence type="ECO:0000256" key="1">
    <source>
        <dbReference type="ARBA" id="ARBA00022603"/>
    </source>
</evidence>
<keyword evidence="4 5" id="KW-0694">RNA-binding</keyword>
<evidence type="ECO:0000256" key="2">
    <source>
        <dbReference type="ARBA" id="ARBA00022679"/>
    </source>
</evidence>
<accession>A0ABN9LWZ9</accession>
<dbReference type="Gene3D" id="3.30.70.1170">
    <property type="entry name" value="Sun protein, domain 3"/>
    <property type="match status" value="1"/>
</dbReference>
<protein>
    <recommendedName>
        <fullName evidence="7">SAM-dependent MTase RsmB/NOP-type domain-containing protein</fullName>
    </recommendedName>
</protein>
<feature type="binding site" evidence="5">
    <location>
        <begin position="283"/>
        <end position="289"/>
    </location>
    <ligand>
        <name>S-adenosyl-L-methionine</name>
        <dbReference type="ChEBI" id="CHEBI:59789"/>
    </ligand>
</feature>
<evidence type="ECO:0000259" key="7">
    <source>
        <dbReference type="PROSITE" id="PS51686"/>
    </source>
</evidence>
<dbReference type="InterPro" id="IPR048889">
    <property type="entry name" value="NSUN5_RCM1_N"/>
</dbReference>
<dbReference type="InterPro" id="IPR029063">
    <property type="entry name" value="SAM-dependent_MTases_sf"/>
</dbReference>
<evidence type="ECO:0000313" key="8">
    <source>
        <dbReference type="EMBL" id="CAJ0953075.1"/>
    </source>
</evidence>
<keyword evidence="1 5" id="KW-0489">Methyltransferase</keyword>
<dbReference type="Gene3D" id="3.40.50.150">
    <property type="entry name" value="Vaccinia Virus protein VP39"/>
    <property type="match status" value="1"/>
</dbReference>
<organism evidence="8 9">
    <name type="scientific">Ranitomeya imitator</name>
    <name type="common">mimic poison frog</name>
    <dbReference type="NCBI Taxonomy" id="111125"/>
    <lineage>
        <taxon>Eukaryota</taxon>
        <taxon>Metazoa</taxon>
        <taxon>Chordata</taxon>
        <taxon>Craniata</taxon>
        <taxon>Vertebrata</taxon>
        <taxon>Euteleostomi</taxon>
        <taxon>Amphibia</taxon>
        <taxon>Batrachia</taxon>
        <taxon>Anura</taxon>
        <taxon>Neobatrachia</taxon>
        <taxon>Hyloidea</taxon>
        <taxon>Dendrobatidae</taxon>
        <taxon>Dendrobatinae</taxon>
        <taxon>Ranitomeya</taxon>
    </lineage>
</organism>
<feature type="binding site" evidence="5">
    <location>
        <position position="354"/>
    </location>
    <ligand>
        <name>S-adenosyl-L-methionine</name>
        <dbReference type="ChEBI" id="CHEBI:59789"/>
    </ligand>
</feature>
<feature type="region of interest" description="Disordered" evidence="6">
    <location>
        <begin position="492"/>
        <end position="540"/>
    </location>
</feature>
<dbReference type="Pfam" id="PF01189">
    <property type="entry name" value="Methyltr_RsmB-F"/>
    <property type="match status" value="1"/>
</dbReference>
<dbReference type="InterPro" id="IPR001678">
    <property type="entry name" value="MeTrfase_RsmB-F_NOP2_dom"/>
</dbReference>
<evidence type="ECO:0000256" key="3">
    <source>
        <dbReference type="ARBA" id="ARBA00022691"/>
    </source>
</evidence>
<feature type="compositionally biased region" description="Basic residues" evidence="6">
    <location>
        <begin position="526"/>
        <end position="540"/>
    </location>
</feature>
<keyword evidence="9" id="KW-1185">Reference proteome</keyword>
<dbReference type="Pfam" id="PF21153">
    <property type="entry name" value="NSUN5_N"/>
    <property type="match status" value="1"/>
</dbReference>
<feature type="active site" description="Nucleophile" evidence="5">
    <location>
        <position position="409"/>
    </location>
</feature>
<dbReference type="EMBL" id="CAUEEQ010036218">
    <property type="protein sequence ID" value="CAJ0953075.1"/>
    <property type="molecule type" value="Genomic_DNA"/>
</dbReference>
<feature type="binding site" evidence="5">
    <location>
        <position position="334"/>
    </location>
    <ligand>
        <name>S-adenosyl-L-methionine</name>
        <dbReference type="ChEBI" id="CHEBI:59789"/>
    </ligand>
</feature>
<evidence type="ECO:0000256" key="6">
    <source>
        <dbReference type="SAM" id="MobiDB-lite"/>
    </source>
</evidence>
<evidence type="ECO:0000256" key="5">
    <source>
        <dbReference type="PROSITE-ProRule" id="PRU01023"/>
    </source>
</evidence>
<dbReference type="Proteomes" id="UP001176940">
    <property type="component" value="Unassembled WGS sequence"/>
</dbReference>
<feature type="domain" description="SAM-dependent MTase RsmB/NOP-type" evidence="7">
    <location>
        <begin position="172"/>
        <end position="474"/>
    </location>
</feature>
<dbReference type="Pfam" id="PF21148">
    <property type="entry name" value="NSUN5_fdxn-like"/>
    <property type="match status" value="1"/>
</dbReference>
<evidence type="ECO:0000256" key="4">
    <source>
        <dbReference type="ARBA" id="ARBA00022884"/>
    </source>
</evidence>
<feature type="compositionally biased region" description="Polar residues" evidence="6">
    <location>
        <begin position="516"/>
        <end position="525"/>
    </location>
</feature>
<sequence>MDVTLAVLCTAGAVKRGRVCWSRKACTLYGSRKRRHVCVVPAVTGAVMALYQTAAGILEKLQRKEGAVKTLVYDSGYKNVRQLYALLCQTLRYTSVIEEIIRSSELLRGSKKLPMNLATVLVYDLLFGKGLQCGGRWKSTILAQRARLHAELAKLKVKKKVSSNQDLVTSMGGSSDGPVLPRYVRVNTLKTSMDDVITYFKRQGYTYLGKARSIQELIDFGQKSGKLFLQDLHIPNLLVFPPSTDFHKDSLYTAGHLILQDKASCLPALLLDPPVGACVIDACAAPGNKTSQLAAIVQNKGKVFAFDLDTKRLATMSTLLLRAGVTCQELANVDFLTVDPSEPKYHKVSHLLVDPSCSGSGIPDQMRVLTDEAGSEKEARLQALSAFQRRALSHALQFPSAQHVVYSTCSVHQQENEDVVKDVLEQHPDFRLVNVLPSWPMRGLNTFPGSECCLRASLSDTLTNGFFVALFQRRSPEEKRISCTSKELKPAGVRVNASDGEHENNELVQSKRKSECISQDSASCTKKNRKKKKKRKIDQS</sequence>
<dbReference type="PROSITE" id="PS51686">
    <property type="entry name" value="SAM_MT_RSMB_NOP"/>
    <property type="match status" value="1"/>
</dbReference>
<proteinExistence type="inferred from homology"/>
<comment type="similarity">
    <text evidence="5">Belongs to the class I-like SAM-binding methyltransferase superfamily. RsmB/NOP family.</text>
</comment>
<dbReference type="PRINTS" id="PR02008">
    <property type="entry name" value="RCMTFAMILY"/>
</dbReference>
<evidence type="ECO:0000313" key="9">
    <source>
        <dbReference type="Proteomes" id="UP001176940"/>
    </source>
</evidence>
<dbReference type="PANTHER" id="PTHR22807:SF4">
    <property type="entry name" value="28S RRNA (CYTOSINE-C(5))-METHYLTRANSFERASE"/>
    <property type="match status" value="1"/>
</dbReference>